<accession>A0A1H2RF10</accession>
<evidence type="ECO:0000256" key="4">
    <source>
        <dbReference type="ARBA" id="ARBA00012454"/>
    </source>
</evidence>
<reference evidence="17 18" key="1">
    <citation type="submission" date="2016-10" db="EMBL/GenBank/DDBJ databases">
        <authorList>
            <person name="de Groot N.N."/>
        </authorList>
    </citation>
    <scope>NUCLEOTIDE SEQUENCE [LARGE SCALE GENOMIC DNA]</scope>
    <source>
        <strain evidence="17 18">DSM 23126</strain>
    </source>
</reference>
<keyword evidence="6 15" id="KW-0169">Cobalamin biosynthesis</keyword>
<dbReference type="AlphaFoldDB" id="A0A1H2RF10"/>
<dbReference type="PANTHER" id="PTHR12213:SF0">
    <property type="entry name" value="CORRINOID ADENOSYLTRANSFERASE MMAB"/>
    <property type="match status" value="1"/>
</dbReference>
<sequence length="195" mass="21685">MKLYTKQGDHGDTSVVGGKRNKGDARIEAFGTFEEVNALIGKAQLIAAEEKSGSDLQKDLERIQHELFDCGSDTADIRPEAVKKVTASTVEWLEHRIDQYTKEAPALKKFILPGGTALAAELHLARTVCRRAERELVRAGETEDVPAPVLMYMNRLSDYLFSAARIANSRAGTADVEYERSAEVFTTEQERKNKK</sequence>
<evidence type="ECO:0000256" key="8">
    <source>
        <dbReference type="ARBA" id="ARBA00022741"/>
    </source>
</evidence>
<evidence type="ECO:0000256" key="3">
    <source>
        <dbReference type="ARBA" id="ARBA00011233"/>
    </source>
</evidence>
<evidence type="ECO:0000256" key="5">
    <source>
        <dbReference type="ARBA" id="ARBA00020963"/>
    </source>
</evidence>
<dbReference type="InterPro" id="IPR016030">
    <property type="entry name" value="CblAdoTrfase-like"/>
</dbReference>
<dbReference type="STRING" id="1122204.SAMN05421781_0733"/>
<evidence type="ECO:0000313" key="17">
    <source>
        <dbReference type="EMBL" id="SDW17885.1"/>
    </source>
</evidence>
<evidence type="ECO:0000256" key="10">
    <source>
        <dbReference type="ARBA" id="ARBA00031529"/>
    </source>
</evidence>
<dbReference type="Pfam" id="PF01923">
    <property type="entry name" value="Cob_adeno_trans"/>
    <property type="match status" value="1"/>
</dbReference>
<evidence type="ECO:0000256" key="14">
    <source>
        <dbReference type="ARBA" id="ARBA00048692"/>
    </source>
</evidence>
<dbReference type="InterPro" id="IPR036451">
    <property type="entry name" value="CblAdoTrfase-like_sf"/>
</dbReference>
<evidence type="ECO:0000256" key="6">
    <source>
        <dbReference type="ARBA" id="ARBA00022573"/>
    </source>
</evidence>
<dbReference type="SUPFAM" id="SSF89028">
    <property type="entry name" value="Cobalamin adenosyltransferase-like"/>
    <property type="match status" value="1"/>
</dbReference>
<dbReference type="InterPro" id="IPR029499">
    <property type="entry name" value="PduO-typ"/>
</dbReference>
<keyword evidence="7 15" id="KW-0808">Transferase</keyword>
<evidence type="ECO:0000256" key="11">
    <source>
        <dbReference type="ARBA" id="ARBA00033334"/>
    </source>
</evidence>
<dbReference type="EC" id="2.5.1.17" evidence="4 15"/>
<comment type="pathway">
    <text evidence="1 15">Cofactor biosynthesis; adenosylcobalamin biosynthesis; adenosylcobalamin from cob(II)yrinate a,c-diamide: step 2/7.</text>
</comment>
<feature type="domain" description="Cobalamin adenosyltransferase-like" evidence="16">
    <location>
        <begin position="3"/>
        <end position="166"/>
    </location>
</feature>
<dbReference type="UniPathway" id="UPA00148">
    <property type="reaction ID" value="UER00233"/>
</dbReference>
<evidence type="ECO:0000256" key="15">
    <source>
        <dbReference type="RuleBase" id="RU366026"/>
    </source>
</evidence>
<dbReference type="EMBL" id="FNNC01000001">
    <property type="protein sequence ID" value="SDW17885.1"/>
    <property type="molecule type" value="Genomic_DNA"/>
</dbReference>
<proteinExistence type="inferred from homology"/>
<evidence type="ECO:0000259" key="16">
    <source>
        <dbReference type="Pfam" id="PF01923"/>
    </source>
</evidence>
<evidence type="ECO:0000256" key="1">
    <source>
        <dbReference type="ARBA" id="ARBA00005121"/>
    </source>
</evidence>
<dbReference type="FunFam" id="1.20.1200.10:FF:000001">
    <property type="entry name" value="Cob(I)yrinic acid a,c-diamide adenosyltransferase"/>
    <property type="match status" value="1"/>
</dbReference>
<dbReference type="GO" id="GO:0009236">
    <property type="term" value="P:cobalamin biosynthetic process"/>
    <property type="evidence" value="ECO:0007669"/>
    <property type="project" value="UniProtKB-UniRule"/>
</dbReference>
<evidence type="ECO:0000256" key="12">
    <source>
        <dbReference type="ARBA" id="ARBA00033354"/>
    </source>
</evidence>
<name>A0A1H2RF10_9BACI</name>
<dbReference type="OrthoDB" id="9778896at2"/>
<evidence type="ECO:0000256" key="7">
    <source>
        <dbReference type="ARBA" id="ARBA00022679"/>
    </source>
</evidence>
<dbReference type="PANTHER" id="PTHR12213">
    <property type="entry name" value="CORRINOID ADENOSYLTRANSFERASE"/>
    <property type="match status" value="1"/>
</dbReference>
<dbReference type="NCBIfam" id="TIGR00636">
    <property type="entry name" value="PduO_Nterm"/>
    <property type="match status" value="1"/>
</dbReference>
<comment type="catalytic activity">
    <reaction evidence="13 15">
        <text>2 cob(II)yrinate a,c diamide + reduced [electron-transfer flavoprotein] + 2 ATP = 2 adenosylcob(III)yrinate a,c-diamide + 2 triphosphate + oxidized [electron-transfer flavoprotein] + 3 H(+)</text>
        <dbReference type="Rhea" id="RHEA:11528"/>
        <dbReference type="Rhea" id="RHEA-COMP:10685"/>
        <dbReference type="Rhea" id="RHEA-COMP:10686"/>
        <dbReference type="ChEBI" id="CHEBI:15378"/>
        <dbReference type="ChEBI" id="CHEBI:18036"/>
        <dbReference type="ChEBI" id="CHEBI:30616"/>
        <dbReference type="ChEBI" id="CHEBI:57692"/>
        <dbReference type="ChEBI" id="CHEBI:58307"/>
        <dbReference type="ChEBI" id="CHEBI:58503"/>
        <dbReference type="ChEBI" id="CHEBI:58537"/>
        <dbReference type="EC" id="2.5.1.17"/>
    </reaction>
</comment>
<gene>
    <name evidence="17" type="ORF">SAMN05421781_0733</name>
</gene>
<comment type="subunit">
    <text evidence="3">Homotrimer.</text>
</comment>
<dbReference type="GO" id="GO:0008817">
    <property type="term" value="F:corrinoid adenosyltransferase activity"/>
    <property type="evidence" value="ECO:0007669"/>
    <property type="project" value="UniProtKB-UniRule"/>
</dbReference>
<keyword evidence="9 15" id="KW-0067">ATP-binding</keyword>
<evidence type="ECO:0000256" key="2">
    <source>
        <dbReference type="ARBA" id="ARBA00007487"/>
    </source>
</evidence>
<keyword evidence="8 15" id="KW-0547">Nucleotide-binding</keyword>
<evidence type="ECO:0000313" key="18">
    <source>
        <dbReference type="Proteomes" id="UP000199488"/>
    </source>
</evidence>
<comment type="similarity">
    <text evidence="2 15">Belongs to the Cob(I)alamin adenosyltransferase family.</text>
</comment>
<organism evidence="17 18">
    <name type="scientific">Marinococcus luteus</name>
    <dbReference type="NCBI Taxonomy" id="1122204"/>
    <lineage>
        <taxon>Bacteria</taxon>
        <taxon>Bacillati</taxon>
        <taxon>Bacillota</taxon>
        <taxon>Bacilli</taxon>
        <taxon>Bacillales</taxon>
        <taxon>Bacillaceae</taxon>
        <taxon>Marinococcus</taxon>
    </lineage>
</organism>
<dbReference type="Proteomes" id="UP000199488">
    <property type="component" value="Unassembled WGS sequence"/>
</dbReference>
<keyword evidence="18" id="KW-1185">Reference proteome</keyword>
<protein>
    <recommendedName>
        <fullName evidence="5 15">Corrinoid adenosyltransferase</fullName>
        <ecNumber evidence="4 15">2.5.1.17</ecNumber>
    </recommendedName>
    <alternativeName>
        <fullName evidence="10 15">Cob(II)alamin adenosyltransferase</fullName>
    </alternativeName>
    <alternativeName>
        <fullName evidence="12 15">Cob(II)yrinic acid a,c-diamide adenosyltransferase</fullName>
    </alternativeName>
    <alternativeName>
        <fullName evidence="11 15">Cobinamide/cobalamin adenosyltransferase</fullName>
    </alternativeName>
</protein>
<comment type="catalytic activity">
    <reaction evidence="14 15">
        <text>2 cob(II)alamin + reduced [electron-transfer flavoprotein] + 2 ATP = 2 adenosylcob(III)alamin + 2 triphosphate + oxidized [electron-transfer flavoprotein] + 3 H(+)</text>
        <dbReference type="Rhea" id="RHEA:28671"/>
        <dbReference type="Rhea" id="RHEA-COMP:10685"/>
        <dbReference type="Rhea" id="RHEA-COMP:10686"/>
        <dbReference type="ChEBI" id="CHEBI:15378"/>
        <dbReference type="ChEBI" id="CHEBI:16304"/>
        <dbReference type="ChEBI" id="CHEBI:18036"/>
        <dbReference type="ChEBI" id="CHEBI:18408"/>
        <dbReference type="ChEBI" id="CHEBI:30616"/>
        <dbReference type="ChEBI" id="CHEBI:57692"/>
        <dbReference type="ChEBI" id="CHEBI:58307"/>
        <dbReference type="EC" id="2.5.1.17"/>
    </reaction>
</comment>
<dbReference type="GO" id="GO:0005524">
    <property type="term" value="F:ATP binding"/>
    <property type="evidence" value="ECO:0007669"/>
    <property type="project" value="UniProtKB-UniRule"/>
</dbReference>
<dbReference type="Gene3D" id="1.20.1200.10">
    <property type="entry name" value="Cobalamin adenosyltransferase-like"/>
    <property type="match status" value="1"/>
</dbReference>
<evidence type="ECO:0000256" key="9">
    <source>
        <dbReference type="ARBA" id="ARBA00022840"/>
    </source>
</evidence>
<evidence type="ECO:0000256" key="13">
    <source>
        <dbReference type="ARBA" id="ARBA00048555"/>
    </source>
</evidence>
<dbReference type="RefSeq" id="WP_091611287.1">
    <property type="nucleotide sequence ID" value="NZ_FNNC01000001.1"/>
</dbReference>